<dbReference type="STRING" id="1081102.A0A167Q7H6"/>
<feature type="domain" description="CsbD-like" evidence="3">
    <location>
        <begin position="83"/>
        <end position="133"/>
    </location>
</feature>
<sequence length="196" mass="20411">MSDSTTNNNGNRGSSTAQSYLDSAVGTVQSAFGSLTGQTGDQRAGDAKQQHGRDENAASHETIKVPGATASPSTGTVTRDNPDRATGSWNQTMGAAKEAVGGLVGSEGLRNAGREQNRAGQEQEARGQASDYVGGAVDRAKGAVGGGVANVFGNPDAEAEYRKQHDVGKTQQRGAEHDIQKQADAERAQREQARRE</sequence>
<gene>
    <name evidence="4" type="ORF">SPI_07030</name>
</gene>
<evidence type="ECO:0000256" key="1">
    <source>
        <dbReference type="ARBA" id="ARBA00009129"/>
    </source>
</evidence>
<feature type="compositionally biased region" description="Basic and acidic residues" evidence="2">
    <location>
        <begin position="159"/>
        <end position="196"/>
    </location>
</feature>
<dbReference type="PANTHER" id="PTHR40460:SF1">
    <property type="entry name" value="CSBD-LIKE DOMAIN-CONTAINING PROTEIN"/>
    <property type="match status" value="1"/>
</dbReference>
<dbReference type="SUPFAM" id="SSF69047">
    <property type="entry name" value="Hypothetical protein YjbJ"/>
    <property type="match status" value="1"/>
</dbReference>
<evidence type="ECO:0000313" key="4">
    <source>
        <dbReference type="EMBL" id="OAA57371.1"/>
    </source>
</evidence>
<organism evidence="4 5">
    <name type="scientific">Niveomyces insectorum RCEF 264</name>
    <dbReference type="NCBI Taxonomy" id="1081102"/>
    <lineage>
        <taxon>Eukaryota</taxon>
        <taxon>Fungi</taxon>
        <taxon>Dikarya</taxon>
        <taxon>Ascomycota</taxon>
        <taxon>Pezizomycotina</taxon>
        <taxon>Sordariomycetes</taxon>
        <taxon>Hypocreomycetidae</taxon>
        <taxon>Hypocreales</taxon>
        <taxon>Cordycipitaceae</taxon>
        <taxon>Niveomyces</taxon>
    </lineage>
</organism>
<proteinExistence type="inferred from homology"/>
<dbReference type="Proteomes" id="UP000076874">
    <property type="component" value="Unassembled WGS sequence"/>
</dbReference>
<evidence type="ECO:0000313" key="5">
    <source>
        <dbReference type="Proteomes" id="UP000076874"/>
    </source>
</evidence>
<dbReference type="Pfam" id="PF05532">
    <property type="entry name" value="CsbD"/>
    <property type="match status" value="1"/>
</dbReference>
<dbReference type="InterPro" id="IPR036629">
    <property type="entry name" value="YjbJ_sf"/>
</dbReference>
<comment type="caution">
    <text evidence="4">The sequence shown here is derived from an EMBL/GenBank/DDBJ whole genome shotgun (WGS) entry which is preliminary data.</text>
</comment>
<feature type="compositionally biased region" description="Low complexity" evidence="2">
    <location>
        <begin position="1"/>
        <end position="16"/>
    </location>
</feature>
<feature type="compositionally biased region" description="Polar residues" evidence="2">
    <location>
        <begin position="17"/>
        <end position="41"/>
    </location>
</feature>
<feature type="compositionally biased region" description="Basic and acidic residues" evidence="2">
    <location>
        <begin position="43"/>
        <end position="63"/>
    </location>
</feature>
<dbReference type="AlphaFoldDB" id="A0A167Q7H6"/>
<protein>
    <submittedName>
        <fullName evidence="4">Mismatched base pair and cruciform DNA recognition</fullName>
    </submittedName>
</protein>
<evidence type="ECO:0000259" key="3">
    <source>
        <dbReference type="Pfam" id="PF05532"/>
    </source>
</evidence>
<comment type="similarity">
    <text evidence="1">Belongs to the UPF0337 (CsbD) family.</text>
</comment>
<feature type="region of interest" description="Disordered" evidence="2">
    <location>
        <begin position="1"/>
        <end position="196"/>
    </location>
</feature>
<keyword evidence="5" id="KW-1185">Reference proteome</keyword>
<dbReference type="EMBL" id="AZHD01000014">
    <property type="protein sequence ID" value="OAA57371.1"/>
    <property type="molecule type" value="Genomic_DNA"/>
</dbReference>
<reference evidence="4 5" key="1">
    <citation type="journal article" date="2016" name="Genome Biol. Evol.">
        <title>Divergent and convergent evolution of fungal pathogenicity.</title>
        <authorList>
            <person name="Shang Y."/>
            <person name="Xiao G."/>
            <person name="Zheng P."/>
            <person name="Cen K."/>
            <person name="Zhan S."/>
            <person name="Wang C."/>
        </authorList>
    </citation>
    <scope>NUCLEOTIDE SEQUENCE [LARGE SCALE GENOMIC DNA]</scope>
    <source>
        <strain evidence="4 5">RCEF 264</strain>
    </source>
</reference>
<accession>A0A167Q7H6</accession>
<feature type="compositionally biased region" description="Polar residues" evidence="2">
    <location>
        <begin position="70"/>
        <end position="79"/>
    </location>
</feature>
<dbReference type="OrthoDB" id="5309565at2759"/>
<feature type="compositionally biased region" description="Basic and acidic residues" evidence="2">
    <location>
        <begin position="112"/>
        <end position="125"/>
    </location>
</feature>
<evidence type="ECO:0000256" key="2">
    <source>
        <dbReference type="SAM" id="MobiDB-lite"/>
    </source>
</evidence>
<dbReference type="Gene3D" id="1.10.1470.10">
    <property type="entry name" value="YjbJ"/>
    <property type="match status" value="1"/>
</dbReference>
<dbReference type="InterPro" id="IPR008462">
    <property type="entry name" value="CsbD"/>
</dbReference>
<dbReference type="PANTHER" id="PTHR40460">
    <property type="entry name" value="CHROMOSOME 1, WHOLE GENOME SHOTGUN SEQUENCE"/>
    <property type="match status" value="1"/>
</dbReference>
<name>A0A167Q7H6_9HYPO</name>